<protein>
    <submittedName>
        <fullName evidence="6">Galactose/methyl galactoside import ATP-binding protein MglA</fullName>
        <ecNumber evidence="6">3.6.3.17</ecNumber>
    </submittedName>
    <submittedName>
        <fullName evidence="8">Sugar ABC transporter ATP-binding protein</fullName>
    </submittedName>
</protein>
<feature type="domain" description="ABC transporter" evidence="5">
    <location>
        <begin position="6"/>
        <end position="238"/>
    </location>
</feature>
<organism evidence="6 9">
    <name type="scientific">Anaerotruncus colihominis</name>
    <dbReference type="NCBI Taxonomy" id="169435"/>
    <lineage>
        <taxon>Bacteria</taxon>
        <taxon>Bacillati</taxon>
        <taxon>Bacillota</taxon>
        <taxon>Clostridia</taxon>
        <taxon>Eubacteriales</taxon>
        <taxon>Oscillospiraceae</taxon>
        <taxon>Anaerotruncus</taxon>
    </lineage>
</organism>
<dbReference type="PROSITE" id="PS00211">
    <property type="entry name" value="ABC_TRANSPORTER_1"/>
    <property type="match status" value="1"/>
</dbReference>
<keyword evidence="1" id="KW-0813">Transport</keyword>
<dbReference type="CDD" id="cd03215">
    <property type="entry name" value="ABC_Carb_Monos_II"/>
    <property type="match status" value="1"/>
</dbReference>
<dbReference type="EMBL" id="CZBE01000015">
    <property type="protein sequence ID" value="CUP87646.1"/>
    <property type="molecule type" value="Genomic_DNA"/>
</dbReference>
<dbReference type="PANTHER" id="PTHR43790">
    <property type="entry name" value="CARBOHYDRATE TRANSPORT ATP-BINDING PROTEIN MG119-RELATED"/>
    <property type="match status" value="1"/>
</dbReference>
<evidence type="ECO:0000313" key="10">
    <source>
        <dbReference type="Proteomes" id="UP000196386"/>
    </source>
</evidence>
<keyword evidence="6" id="KW-0378">Hydrolase</keyword>
<dbReference type="InterPro" id="IPR003593">
    <property type="entry name" value="AAA+_ATPase"/>
</dbReference>
<dbReference type="EMBL" id="QVME01000002">
    <property type="protein sequence ID" value="RGE69042.1"/>
    <property type="molecule type" value="Genomic_DNA"/>
</dbReference>
<feature type="domain" description="ABC transporter" evidence="5">
    <location>
        <begin position="230"/>
        <end position="492"/>
    </location>
</feature>
<evidence type="ECO:0000313" key="11">
    <source>
        <dbReference type="Proteomes" id="UP000260828"/>
    </source>
</evidence>
<evidence type="ECO:0000313" key="9">
    <source>
        <dbReference type="Proteomes" id="UP000095765"/>
    </source>
</evidence>
<keyword evidence="4 6" id="KW-0067">ATP-binding</keyword>
<name>A0A174RTZ1_9FIRM</name>
<sequence>MGNVILETKNLTKAFANKRVVSGVNFVVCEGEITALLGENGAGKSTFKNMLVGLLEPTGGSITFDGREMKEIKMGKLPIAAVHQELSLFLNLTVAENICIEDFPGKRPLVNWKECRDEALKYMDMMNIRLDPDAIVGTLGPGEQQLIEIAKAIRLNPRVLILDEPTASLTAPERERLFEVMRTLRKQRIGMIFITHFLDEVFAVCDKVVVLRNSEKVCDAPVTQVTKHEIEEHMVGRSLEGNSFCLGEPGGAIALRVCGLESESFTNISFEVRQGEILGIAGLIGAGRTELMESIFGLRKCAGTIELMGETFSKWHTQKLIKKGMVMIPEDRKNCGIFPRRDLKENITAAQIDQFVDRRIKYFGFRHERQNAQAVIDRFRVACPGIDAYITELSGGNQQKIIVGRWLSHSPRVCMFDDPTRGVDVGSRTEIGEYIVELAKSGAAVILVSSDLNELVGLAHRMVVMRRGRLVTELERPDFDVRRILSIASSQNDAEAPARG</sequence>
<dbReference type="OrthoDB" id="9775135at2"/>
<keyword evidence="2" id="KW-0677">Repeat</keyword>
<dbReference type="CDD" id="cd03216">
    <property type="entry name" value="ABC_Carb_Monos_I"/>
    <property type="match status" value="1"/>
</dbReference>
<evidence type="ECO:0000256" key="3">
    <source>
        <dbReference type="ARBA" id="ARBA00022741"/>
    </source>
</evidence>
<dbReference type="Proteomes" id="UP000260828">
    <property type="component" value="Unassembled WGS sequence"/>
</dbReference>
<dbReference type="InterPro" id="IPR017871">
    <property type="entry name" value="ABC_transporter-like_CS"/>
</dbReference>
<dbReference type="Proteomes" id="UP000095765">
    <property type="component" value="Unassembled WGS sequence"/>
</dbReference>
<evidence type="ECO:0000256" key="1">
    <source>
        <dbReference type="ARBA" id="ARBA00022448"/>
    </source>
</evidence>
<dbReference type="EMBL" id="NFKP01000015">
    <property type="protein sequence ID" value="OUP68719.1"/>
    <property type="molecule type" value="Genomic_DNA"/>
</dbReference>
<dbReference type="PROSITE" id="PS50893">
    <property type="entry name" value="ABC_TRANSPORTER_2"/>
    <property type="match status" value="2"/>
</dbReference>
<dbReference type="Pfam" id="PF00005">
    <property type="entry name" value="ABC_tran"/>
    <property type="match status" value="2"/>
</dbReference>
<proteinExistence type="predicted"/>
<evidence type="ECO:0000256" key="4">
    <source>
        <dbReference type="ARBA" id="ARBA00022840"/>
    </source>
</evidence>
<dbReference type="RefSeq" id="WP_055245391.1">
    <property type="nucleotide sequence ID" value="NZ_CABIWA010000005.1"/>
</dbReference>
<accession>A0A174RTZ1</accession>
<dbReference type="Proteomes" id="UP000196386">
    <property type="component" value="Unassembled WGS sequence"/>
</dbReference>
<reference evidence="7" key="3">
    <citation type="journal article" date="2018" name="BMC Genomics">
        <title>Whole genome sequencing and function prediction of 133 gut anaerobes isolated from chicken caecum in pure cultures.</title>
        <authorList>
            <person name="Medvecky M."/>
            <person name="Cejkova D."/>
            <person name="Polansky O."/>
            <person name="Karasova D."/>
            <person name="Kubasova T."/>
            <person name="Cizek A."/>
            <person name="Rychlik I."/>
        </authorList>
    </citation>
    <scope>NUCLEOTIDE SEQUENCE</scope>
    <source>
        <strain evidence="7">An175</strain>
    </source>
</reference>
<dbReference type="GO" id="GO:0016887">
    <property type="term" value="F:ATP hydrolysis activity"/>
    <property type="evidence" value="ECO:0007669"/>
    <property type="project" value="InterPro"/>
</dbReference>
<dbReference type="AlphaFoldDB" id="A0A174RTZ1"/>
<reference evidence="6 9" key="1">
    <citation type="submission" date="2015-09" db="EMBL/GenBank/DDBJ databases">
        <authorList>
            <consortium name="Pathogen Informatics"/>
        </authorList>
    </citation>
    <scope>NUCLEOTIDE SEQUENCE [LARGE SCALE GENOMIC DNA]</scope>
    <source>
        <strain evidence="6 9">2789STDY5834939</strain>
    </source>
</reference>
<evidence type="ECO:0000313" key="6">
    <source>
        <dbReference type="EMBL" id="CUP87646.1"/>
    </source>
</evidence>
<dbReference type="SUPFAM" id="SSF52540">
    <property type="entry name" value="P-loop containing nucleoside triphosphate hydrolases"/>
    <property type="match status" value="2"/>
</dbReference>
<evidence type="ECO:0000313" key="8">
    <source>
        <dbReference type="EMBL" id="RGE69042.1"/>
    </source>
</evidence>
<reference evidence="10" key="2">
    <citation type="submission" date="2017-04" db="EMBL/GenBank/DDBJ databases">
        <title>Function of individual gut microbiota members based on whole genome sequencing of pure cultures obtained from chicken caecum.</title>
        <authorList>
            <person name="Medvecky M."/>
            <person name="Cejkova D."/>
            <person name="Polansky O."/>
            <person name="Karasova D."/>
            <person name="Kubasova T."/>
            <person name="Cizek A."/>
            <person name="Rychlik I."/>
        </authorList>
    </citation>
    <scope>NUCLEOTIDE SEQUENCE [LARGE SCALE GENOMIC DNA]</scope>
    <source>
        <strain evidence="10">An175</strain>
    </source>
</reference>
<keyword evidence="3" id="KW-0547">Nucleotide-binding</keyword>
<evidence type="ECO:0000256" key="2">
    <source>
        <dbReference type="ARBA" id="ARBA00022737"/>
    </source>
</evidence>
<dbReference type="SMART" id="SM00382">
    <property type="entry name" value="AAA"/>
    <property type="match status" value="2"/>
</dbReference>
<dbReference type="EC" id="3.6.3.17" evidence="6"/>
<dbReference type="PANTHER" id="PTHR43790:SF9">
    <property type="entry name" value="GALACTOFURANOSE TRANSPORTER ATP-BINDING PROTEIN YTFR"/>
    <property type="match status" value="1"/>
</dbReference>
<dbReference type="InterPro" id="IPR027417">
    <property type="entry name" value="P-loop_NTPase"/>
</dbReference>
<evidence type="ECO:0000313" key="7">
    <source>
        <dbReference type="EMBL" id="OUP68719.1"/>
    </source>
</evidence>
<dbReference type="Gene3D" id="3.40.50.300">
    <property type="entry name" value="P-loop containing nucleotide triphosphate hydrolases"/>
    <property type="match status" value="2"/>
</dbReference>
<dbReference type="GO" id="GO:0005524">
    <property type="term" value="F:ATP binding"/>
    <property type="evidence" value="ECO:0007669"/>
    <property type="project" value="UniProtKB-KW"/>
</dbReference>
<evidence type="ECO:0000259" key="5">
    <source>
        <dbReference type="PROSITE" id="PS50893"/>
    </source>
</evidence>
<dbReference type="InterPro" id="IPR050107">
    <property type="entry name" value="ABC_carbohydrate_import_ATPase"/>
</dbReference>
<gene>
    <name evidence="6" type="primary">mglA_4</name>
    <name evidence="7" type="ORF">B5F11_12360</name>
    <name evidence="8" type="ORF">DXC40_07080</name>
    <name evidence="6" type="ORF">ERS852551_02239</name>
</gene>
<dbReference type="InterPro" id="IPR003439">
    <property type="entry name" value="ABC_transporter-like_ATP-bd"/>
</dbReference>
<reference evidence="8 11" key="4">
    <citation type="submission" date="2018-08" db="EMBL/GenBank/DDBJ databases">
        <title>A genome reference for cultivated species of the human gut microbiota.</title>
        <authorList>
            <person name="Zou Y."/>
            <person name="Xue W."/>
            <person name="Luo G."/>
        </authorList>
    </citation>
    <scope>NUCLEOTIDE SEQUENCE [LARGE SCALE GENOMIC DNA]</scope>
    <source>
        <strain evidence="8 11">TF05-12AC</strain>
    </source>
</reference>